<organism evidence="1 2">
    <name type="scientific">Kitasatospora terrestris</name>
    <dbReference type="NCBI Taxonomy" id="258051"/>
    <lineage>
        <taxon>Bacteria</taxon>
        <taxon>Bacillati</taxon>
        <taxon>Actinomycetota</taxon>
        <taxon>Actinomycetes</taxon>
        <taxon>Kitasatosporales</taxon>
        <taxon>Streptomycetaceae</taxon>
        <taxon>Kitasatospora</taxon>
    </lineage>
</organism>
<comment type="caution">
    <text evidence="1">The sequence shown here is derived from an EMBL/GenBank/DDBJ whole genome shotgun (WGS) entry which is preliminary data.</text>
</comment>
<evidence type="ECO:0000313" key="2">
    <source>
        <dbReference type="Proteomes" id="UP001501752"/>
    </source>
</evidence>
<name>A0ABP9DCR5_9ACTN</name>
<dbReference type="PANTHER" id="PTHR33408:SF2">
    <property type="entry name" value="TRANSPOSASE DDE DOMAIN-CONTAINING PROTEIN"/>
    <property type="match status" value="1"/>
</dbReference>
<reference evidence="2" key="1">
    <citation type="journal article" date="2019" name="Int. J. Syst. Evol. Microbiol.">
        <title>The Global Catalogue of Microorganisms (GCM) 10K type strain sequencing project: providing services to taxonomists for standard genome sequencing and annotation.</title>
        <authorList>
            <consortium name="The Broad Institute Genomics Platform"/>
            <consortium name="The Broad Institute Genome Sequencing Center for Infectious Disease"/>
            <person name="Wu L."/>
            <person name="Ma J."/>
        </authorList>
    </citation>
    <scope>NUCLEOTIDE SEQUENCE [LARGE SCALE GENOMIC DNA]</scope>
    <source>
        <strain evidence="2">JCM 13006</strain>
    </source>
</reference>
<proteinExistence type="predicted"/>
<dbReference type="Proteomes" id="UP001501752">
    <property type="component" value="Unassembled WGS sequence"/>
</dbReference>
<protein>
    <recommendedName>
        <fullName evidence="3">Transposase IS4-like domain-containing protein</fullName>
    </recommendedName>
</protein>
<evidence type="ECO:0000313" key="1">
    <source>
        <dbReference type="EMBL" id="GAA4840464.1"/>
    </source>
</evidence>
<evidence type="ECO:0008006" key="3">
    <source>
        <dbReference type="Google" id="ProtNLM"/>
    </source>
</evidence>
<accession>A0ABP9DCR5</accession>
<sequence length="169" mass="18336">MSQQRATRAFHPRQVPLLPPSLDDWLPGGHPARFAADLVDEVLDLSQVLADCTDPHSRIMKNSDGAYTQAYSAQAVGDEANQVITAADVTTNASDALNYTTMLDQSHANTRSHPKQALVDAGYCSETNLEAARDRRLAFGADTFMATGRLAHAEQVPPAPRGRIPKTRL</sequence>
<dbReference type="EMBL" id="BAABIS010000001">
    <property type="protein sequence ID" value="GAA4840464.1"/>
    <property type="molecule type" value="Genomic_DNA"/>
</dbReference>
<dbReference type="PANTHER" id="PTHR33408">
    <property type="entry name" value="TRANSPOSASE"/>
    <property type="match status" value="1"/>
</dbReference>
<keyword evidence="2" id="KW-1185">Reference proteome</keyword>
<gene>
    <name evidence="1" type="ORF">GCM10023235_15000</name>
</gene>